<dbReference type="Proteomes" id="UP000269019">
    <property type="component" value="Chromosome"/>
</dbReference>
<reference evidence="3 4" key="1">
    <citation type="submission" date="2018-11" db="EMBL/GenBank/DDBJ databases">
        <authorList>
            <person name="Kleinhagauer T."/>
            <person name="Glaeser S.P."/>
            <person name="Spergser J."/>
            <person name="Ruckert C."/>
            <person name="Kaempfer P."/>
            <person name="Busse H.-J."/>
        </authorList>
    </citation>
    <scope>NUCLEOTIDE SEQUENCE [LARGE SCALE GENOMIC DNA]</scope>
    <source>
        <strain evidence="3 4">200CH</strain>
    </source>
</reference>
<dbReference type="SMART" id="SM00327">
    <property type="entry name" value="VWA"/>
    <property type="match status" value="1"/>
</dbReference>
<dbReference type="KEGG" id="ccho:CCHOA_10950"/>
<sequence precursor="true">MLGTESWQPSAPLLRRIAAIVLAVFTVVAVSTAVPWSNAEAQSEKLPKFDPARECAAGSIAVLLDTSDSIDSTEMSALKSAAKQLVTSLTGPGSQIGLITFDKTSPSTHNGATDTARSLPASDLKKLIDKIDLLTSINGKTPAEPGTNLAGAIKRAKDLGYESAIIITDGAPTARPSDTTTGTRINKSDVVDAYEAAVAARDGGMSIYTVGIGGQDRGTESFWDDSLNILNPIYPDSGSLVTYSDRASVALYTATNGKSIPGIEAGWAYQYSSQGVNFWIGLQPDETGTYKNKYDGRVKKLFGEWVVVREYDIQNRVIPPRAYGVNVLNSAEFLKGISDSYYSVEDFASLPTFIASKYRACDGLVRVQKVVTDQDAEAAKGFEFMADRALDPNSKDPANPTVIAGFKQTTGTPPVVDFIADNRTKPANITITEIQREGYELAHEDVATCDLYTIASDGTFTLNGTLEPGKQDPKTGDFPAGLPQEGVTFSTSRKASAFTLSNLDVNQRAVCTVENKPTELKVEKEGLGGVSLADKEFSLAYKVTVSNPKESTGERSLAQFVEHPSTIPGTTITSVELSNVVPGYEDEPGTLVTSGSVGLQAQDDGSYTLANVSDLASVPADQSKFAYARVTYRVDDLAKVQSYAQESGTCGSPASESGNGVLNTINYSQFSSTKVGDLRQTTGCTSLEPVKKKALQVSKNAKKDAPVAGVPGTTKPVEYTIAVSNPNELTAAVPALQETPSAPAGTTITSVTVKPAATLGVGQVQLLKASTEEKLTGGGGVYEIPADKLKELAPNTTGVFDVVVSYSIDAADKTSGWTCDVTDGGLRNTVTINDDDSNPRAEACVSLKPAGITVEKSLNGNASTARSKPVIVNPDDDTVAVAYKITNTGEVPVTSLLIDDVALQPNDEATVTKFSQNELTCKGATVNGSTVTLASPLAPTKSLLCSWELPVTEVTASNSALAEFIDNEVLGDQVQVTPTFEGGASDTQFTDNAWMSIQPSFSVNKTATDTQVIVLPDAETVTTKYKVEITNGSAFASAPQALIERPSGDVVSVKVSSSSSCTVPALNESGEVSLVKDPGTGSWGLPKGTELAEIPGGQSACLDVEVTNSLTGMDLSNPQDRAALQCNESDANSGLVNAARVAGSEDSRACTSVGVYEASIAKLIDGQEAQTQEQAVPIMPAATTAEVEYVVHNTGTAPIKRVNVADNYIFGARKDQSFQPAQPLTCTISSATDEVVRAGLTAPAGEVDLGESGLEPGHTLRCTVIASIDELFAAEETIHGNQVSVTTAIDTAGGTLTTNGPVTADAWAERIPALVGTLPDTGGRGIGGFAGAGLAAFLLAGWFMRRNTQGVNR</sequence>
<evidence type="ECO:0000256" key="1">
    <source>
        <dbReference type="SAM" id="Phobius"/>
    </source>
</evidence>
<gene>
    <name evidence="3" type="ORF">CCHOA_10950</name>
</gene>
<keyword evidence="1" id="KW-0472">Membrane</keyword>
<feature type="transmembrane region" description="Helical" evidence="1">
    <location>
        <begin position="1325"/>
        <end position="1344"/>
    </location>
</feature>
<evidence type="ECO:0000313" key="4">
    <source>
        <dbReference type="Proteomes" id="UP000269019"/>
    </source>
</evidence>
<evidence type="ECO:0000313" key="3">
    <source>
        <dbReference type="EMBL" id="AZA14568.1"/>
    </source>
</evidence>
<name>A0A3G6JBT6_9CORY</name>
<dbReference type="SUPFAM" id="SSF53300">
    <property type="entry name" value="vWA-like"/>
    <property type="match status" value="1"/>
</dbReference>
<organism evidence="3 4">
    <name type="scientific">Corynebacterium choanae</name>
    <dbReference type="NCBI Taxonomy" id="1862358"/>
    <lineage>
        <taxon>Bacteria</taxon>
        <taxon>Bacillati</taxon>
        <taxon>Actinomycetota</taxon>
        <taxon>Actinomycetes</taxon>
        <taxon>Mycobacteriales</taxon>
        <taxon>Corynebacteriaceae</taxon>
        <taxon>Corynebacterium</taxon>
    </lineage>
</organism>
<keyword evidence="1" id="KW-0812">Transmembrane</keyword>
<dbReference type="EMBL" id="CP033896">
    <property type="protein sequence ID" value="AZA14568.1"/>
    <property type="molecule type" value="Genomic_DNA"/>
</dbReference>
<protein>
    <submittedName>
        <fullName evidence="3">von Willebrand factor type A domain protein</fullName>
    </submittedName>
</protein>
<dbReference type="CDD" id="cd00198">
    <property type="entry name" value="vWFA"/>
    <property type="match status" value="1"/>
</dbReference>
<evidence type="ECO:0000259" key="2">
    <source>
        <dbReference type="PROSITE" id="PS50234"/>
    </source>
</evidence>
<dbReference type="PROSITE" id="PS50234">
    <property type="entry name" value="VWFA"/>
    <property type="match status" value="1"/>
</dbReference>
<keyword evidence="4" id="KW-1185">Reference proteome</keyword>
<keyword evidence="1" id="KW-1133">Transmembrane helix</keyword>
<proteinExistence type="predicted"/>
<dbReference type="Gene3D" id="3.40.50.410">
    <property type="entry name" value="von Willebrand factor, type A domain"/>
    <property type="match status" value="1"/>
</dbReference>
<dbReference type="Pfam" id="PF00092">
    <property type="entry name" value="VWA"/>
    <property type="match status" value="1"/>
</dbReference>
<dbReference type="InterPro" id="IPR036465">
    <property type="entry name" value="vWFA_dom_sf"/>
</dbReference>
<feature type="domain" description="VWFA" evidence="2">
    <location>
        <begin position="59"/>
        <end position="230"/>
    </location>
</feature>
<accession>A0A3G6JBT6</accession>
<dbReference type="InterPro" id="IPR002035">
    <property type="entry name" value="VWF_A"/>
</dbReference>